<evidence type="ECO:0000313" key="2">
    <source>
        <dbReference type="Proteomes" id="UP000185728"/>
    </source>
</evidence>
<evidence type="ECO:0000313" key="1">
    <source>
        <dbReference type="EMBL" id="SIS73932.1"/>
    </source>
</evidence>
<comment type="caution">
    <text evidence="1">The sequence shown here is derived from an EMBL/GenBank/DDBJ whole genome shotgun (WGS) entry which is preliminary data.</text>
</comment>
<name>A0ABY1KT57_9FLAO</name>
<organism evidence="1 2">
    <name type="scientific">Zobellia uliginosa</name>
    <dbReference type="NCBI Taxonomy" id="143224"/>
    <lineage>
        <taxon>Bacteria</taxon>
        <taxon>Pseudomonadati</taxon>
        <taxon>Bacteroidota</taxon>
        <taxon>Flavobacteriia</taxon>
        <taxon>Flavobacteriales</taxon>
        <taxon>Flavobacteriaceae</taxon>
        <taxon>Zobellia</taxon>
    </lineage>
</organism>
<reference evidence="1 2" key="1">
    <citation type="submission" date="2017-01" db="EMBL/GenBank/DDBJ databases">
        <authorList>
            <person name="Varghese N."/>
            <person name="Submissions S."/>
        </authorList>
    </citation>
    <scope>NUCLEOTIDE SEQUENCE [LARGE SCALE GENOMIC DNA]</scope>
    <source>
        <strain evidence="1 2">DSM 2061</strain>
    </source>
</reference>
<keyword evidence="2" id="KW-1185">Reference proteome</keyword>
<dbReference type="Proteomes" id="UP000185728">
    <property type="component" value="Unassembled WGS sequence"/>
</dbReference>
<accession>A0ABY1KT57</accession>
<sequence>MNNIKVRNILCDIDTNNDARAQNHCKKTKGLLIFVEESTTPQAAFRYSFL</sequence>
<gene>
    <name evidence="1" type="ORF">SAMN05421766_103728</name>
</gene>
<protein>
    <submittedName>
        <fullName evidence="1">Uncharacterized protein</fullName>
    </submittedName>
</protein>
<proteinExistence type="predicted"/>
<dbReference type="EMBL" id="FTOB01000003">
    <property type="protein sequence ID" value="SIS73932.1"/>
    <property type="molecule type" value="Genomic_DNA"/>
</dbReference>